<feature type="compositionally biased region" description="Polar residues" evidence="1">
    <location>
        <begin position="228"/>
        <end position="248"/>
    </location>
</feature>
<reference evidence="2" key="1">
    <citation type="journal article" date="2023" name="bioRxiv">
        <title>Improved chromosome-level genome assembly for marigold (Tagetes erecta).</title>
        <authorList>
            <person name="Jiang F."/>
            <person name="Yuan L."/>
            <person name="Wang S."/>
            <person name="Wang H."/>
            <person name="Xu D."/>
            <person name="Wang A."/>
            <person name="Fan W."/>
        </authorList>
    </citation>
    <scope>NUCLEOTIDE SEQUENCE</scope>
    <source>
        <strain evidence="2">WSJ</strain>
        <tissue evidence="2">Leaf</tissue>
    </source>
</reference>
<feature type="compositionally biased region" description="Polar residues" evidence="1">
    <location>
        <begin position="310"/>
        <end position="323"/>
    </location>
</feature>
<keyword evidence="3" id="KW-1185">Reference proteome</keyword>
<dbReference type="InterPro" id="IPR038859">
    <property type="entry name" value="RHL1"/>
</dbReference>
<sequence length="414" mass="45417">MAKGGKQKTGRSTAEQTNPEAEERRRLSQLAFSKNLLSQAPAKASSLALNPSKTLIKHHGRDIIRKSNRKNRFLFSFPGLLAPVSGGKIGELKDLASKNPILYLDFPQGRMKLFGTIVYPKNRYLTLQFSKGGKSVTCEDYFDTMIVFSDAWWIGSKEENPEENKLSFPENTNTGGLNEHDFQGGAGSPSERVQGVNQSKVADVKHQSPAHEQESEFSNSESDPKEVIQTTATRKSTRTSGKSYKVSESSLADDAFDLDIKTESSDAEDNNTGAKFISGSKDATEIEATKVSEKVSEVSKSAIKSKDGSHSNQSSLVQATISTLFKKKEEKMAINTSPVPSSSKVSRKRSQEPSLEDKVEQSKGRTPRQKGKAVKGETGTKSTPRKKKPKISDDEIEEISDDSSQDPSDEDWVA</sequence>
<feature type="compositionally biased region" description="Basic and acidic residues" evidence="1">
    <location>
        <begin position="282"/>
        <end position="297"/>
    </location>
</feature>
<feature type="compositionally biased region" description="Polar residues" evidence="1">
    <location>
        <begin position="10"/>
        <end position="19"/>
    </location>
</feature>
<dbReference type="AlphaFoldDB" id="A0AAD8LHC8"/>
<proteinExistence type="predicted"/>
<dbReference type="PANTHER" id="PTHR35698:SF2">
    <property type="entry name" value="DNA-BINDING PROTEIN RHL1"/>
    <property type="match status" value="1"/>
</dbReference>
<feature type="region of interest" description="Disordered" evidence="1">
    <location>
        <begin position="262"/>
        <end position="414"/>
    </location>
</feature>
<organism evidence="2 3">
    <name type="scientific">Tagetes erecta</name>
    <name type="common">African marigold</name>
    <dbReference type="NCBI Taxonomy" id="13708"/>
    <lineage>
        <taxon>Eukaryota</taxon>
        <taxon>Viridiplantae</taxon>
        <taxon>Streptophyta</taxon>
        <taxon>Embryophyta</taxon>
        <taxon>Tracheophyta</taxon>
        <taxon>Spermatophyta</taxon>
        <taxon>Magnoliopsida</taxon>
        <taxon>eudicotyledons</taxon>
        <taxon>Gunneridae</taxon>
        <taxon>Pentapetalae</taxon>
        <taxon>asterids</taxon>
        <taxon>campanulids</taxon>
        <taxon>Asterales</taxon>
        <taxon>Asteraceae</taxon>
        <taxon>Asteroideae</taxon>
        <taxon>Heliantheae alliance</taxon>
        <taxon>Tageteae</taxon>
        <taxon>Tagetes</taxon>
    </lineage>
</organism>
<evidence type="ECO:0000256" key="1">
    <source>
        <dbReference type="SAM" id="MobiDB-lite"/>
    </source>
</evidence>
<feature type="region of interest" description="Disordered" evidence="1">
    <location>
        <begin position="160"/>
        <end position="248"/>
    </location>
</feature>
<dbReference type="GO" id="GO:0042023">
    <property type="term" value="P:DNA endoreduplication"/>
    <property type="evidence" value="ECO:0007669"/>
    <property type="project" value="InterPro"/>
</dbReference>
<dbReference type="GO" id="GO:0003677">
    <property type="term" value="F:DNA binding"/>
    <property type="evidence" value="ECO:0007669"/>
    <property type="project" value="InterPro"/>
</dbReference>
<comment type="caution">
    <text evidence="2">The sequence shown here is derived from an EMBL/GenBank/DDBJ whole genome shotgun (WGS) entry which is preliminary data.</text>
</comment>
<gene>
    <name evidence="2" type="ORF">QVD17_07562</name>
</gene>
<dbReference type="Proteomes" id="UP001229421">
    <property type="component" value="Unassembled WGS sequence"/>
</dbReference>
<feature type="compositionally biased region" description="Acidic residues" evidence="1">
    <location>
        <begin position="394"/>
        <end position="414"/>
    </location>
</feature>
<dbReference type="EMBL" id="JAUHHV010000001">
    <property type="protein sequence ID" value="KAK1441562.1"/>
    <property type="molecule type" value="Genomic_DNA"/>
</dbReference>
<evidence type="ECO:0008006" key="4">
    <source>
        <dbReference type="Google" id="ProtNLM"/>
    </source>
</evidence>
<dbReference type="PANTHER" id="PTHR35698">
    <property type="entry name" value="DNA-BINDING PROTEIN RHL1"/>
    <property type="match status" value="1"/>
</dbReference>
<protein>
    <recommendedName>
        <fullName evidence="4">DNA-binding protein RHL1</fullName>
    </recommendedName>
</protein>
<feature type="region of interest" description="Disordered" evidence="1">
    <location>
        <begin position="1"/>
        <end position="24"/>
    </location>
</feature>
<name>A0AAD8LHC8_TARER</name>
<evidence type="ECO:0000313" key="2">
    <source>
        <dbReference type="EMBL" id="KAK1441562.1"/>
    </source>
</evidence>
<feature type="compositionally biased region" description="Basic and acidic residues" evidence="1">
    <location>
        <begin position="202"/>
        <end position="214"/>
    </location>
</feature>
<evidence type="ECO:0000313" key="3">
    <source>
        <dbReference type="Proteomes" id="UP001229421"/>
    </source>
</evidence>
<accession>A0AAD8LHC8</accession>
<feature type="compositionally biased region" description="Basic and acidic residues" evidence="1">
    <location>
        <begin position="349"/>
        <end position="363"/>
    </location>
</feature>